<reference evidence="1 2" key="1">
    <citation type="journal article" date="2019" name="BMC Genomics">
        <title>New insights from Opisthorchis felineus genome: update on genomics of the epidemiologically important liver flukes.</title>
        <authorList>
            <person name="Ershov N.I."/>
            <person name="Mordvinov V.A."/>
            <person name="Prokhortchouk E.B."/>
            <person name="Pakharukova M.Y."/>
            <person name="Gunbin K.V."/>
            <person name="Ustyantsev K."/>
            <person name="Genaev M.A."/>
            <person name="Blinov A.G."/>
            <person name="Mazur A."/>
            <person name="Boulygina E."/>
            <person name="Tsygankova S."/>
            <person name="Khrameeva E."/>
            <person name="Chekanov N."/>
            <person name="Fan G."/>
            <person name="Xiao A."/>
            <person name="Zhang H."/>
            <person name="Xu X."/>
            <person name="Yang H."/>
            <person name="Solovyev V."/>
            <person name="Lee S.M."/>
            <person name="Liu X."/>
            <person name="Afonnikov D.A."/>
            <person name="Skryabin K.G."/>
        </authorList>
    </citation>
    <scope>NUCLEOTIDE SEQUENCE [LARGE SCALE GENOMIC DNA]</scope>
    <source>
        <strain evidence="1">AK-0245</strain>
        <tissue evidence="1">Whole organism</tissue>
    </source>
</reference>
<comment type="caution">
    <text evidence="1">The sequence shown here is derived from an EMBL/GenBank/DDBJ whole genome shotgun (WGS) entry which is preliminary data.</text>
</comment>
<organism evidence="1 2">
    <name type="scientific">Opisthorchis felineus</name>
    <dbReference type="NCBI Taxonomy" id="147828"/>
    <lineage>
        <taxon>Eukaryota</taxon>
        <taxon>Metazoa</taxon>
        <taxon>Spiralia</taxon>
        <taxon>Lophotrochozoa</taxon>
        <taxon>Platyhelminthes</taxon>
        <taxon>Trematoda</taxon>
        <taxon>Digenea</taxon>
        <taxon>Opisthorchiida</taxon>
        <taxon>Opisthorchiata</taxon>
        <taxon>Opisthorchiidae</taxon>
        <taxon>Opisthorchis</taxon>
    </lineage>
</organism>
<protein>
    <submittedName>
        <fullName evidence="1">Uncharacterized protein</fullName>
    </submittedName>
</protein>
<proteinExistence type="predicted"/>
<keyword evidence="2" id="KW-1185">Reference proteome</keyword>
<dbReference type="EMBL" id="SJOL01007764">
    <property type="protein sequence ID" value="TGZ61922.1"/>
    <property type="molecule type" value="Genomic_DNA"/>
</dbReference>
<gene>
    <name evidence="1" type="ORF">CRM22_007700</name>
</gene>
<dbReference type="AlphaFoldDB" id="A0A4S2LEI4"/>
<evidence type="ECO:0000313" key="1">
    <source>
        <dbReference type="EMBL" id="TGZ61922.1"/>
    </source>
</evidence>
<name>A0A4S2LEI4_OPIFE</name>
<sequence>MFAFTCSKDRYTSVRVCFLSCPKQNTYSNLDPFIAANQMIGKGIAITDIPLFEILQPVDGDEDLFEILKSDSPSKRVRYH</sequence>
<dbReference type="Proteomes" id="UP000308267">
    <property type="component" value="Unassembled WGS sequence"/>
</dbReference>
<evidence type="ECO:0000313" key="2">
    <source>
        <dbReference type="Proteomes" id="UP000308267"/>
    </source>
</evidence>
<accession>A0A4S2LEI4</accession>